<organism evidence="8 9">
    <name type="scientific">Brettanomyces naardenensis</name>
    <name type="common">Yeast</name>
    <dbReference type="NCBI Taxonomy" id="13370"/>
    <lineage>
        <taxon>Eukaryota</taxon>
        <taxon>Fungi</taxon>
        <taxon>Dikarya</taxon>
        <taxon>Ascomycota</taxon>
        <taxon>Saccharomycotina</taxon>
        <taxon>Pichiomycetes</taxon>
        <taxon>Pichiales</taxon>
        <taxon>Pichiaceae</taxon>
        <taxon>Brettanomyces</taxon>
    </lineage>
</organism>
<evidence type="ECO:0000313" key="8">
    <source>
        <dbReference type="EMBL" id="VEU23658.1"/>
    </source>
</evidence>
<evidence type="ECO:0000256" key="1">
    <source>
        <dbReference type="ARBA" id="ARBA00010928"/>
    </source>
</evidence>
<dbReference type="Pfam" id="PF01408">
    <property type="entry name" value="GFO_IDH_MocA"/>
    <property type="match status" value="1"/>
</dbReference>
<dbReference type="AlphaFoldDB" id="A0A448YRX4"/>
<dbReference type="SUPFAM" id="SSF51735">
    <property type="entry name" value="NAD(P)-binding Rossmann-fold domains"/>
    <property type="match status" value="1"/>
</dbReference>
<evidence type="ECO:0000256" key="5">
    <source>
        <dbReference type="ARBA" id="ARBA00049233"/>
    </source>
</evidence>
<dbReference type="GO" id="GO:0000166">
    <property type="term" value="F:nucleotide binding"/>
    <property type="evidence" value="ECO:0007669"/>
    <property type="project" value="InterPro"/>
</dbReference>
<dbReference type="InterPro" id="IPR000683">
    <property type="entry name" value="Gfo/Idh/MocA-like_OxRdtase_N"/>
</dbReference>
<dbReference type="InterPro" id="IPR050984">
    <property type="entry name" value="Gfo/Idh/MocA_domain"/>
</dbReference>
<sequence>MSFELNWGVIGPGRIASTFINDLLHSHDTLRKDVTSKKIRHKLVAIASSSSVERARKFKEDSINEASDDGIKCYGSYNEIFNDPKVDILYIATPNLNHYQLCFDALSHGKNVLMEKPFTINYKQAEILAKLAKDKHLFLMEAYWTKFLPVYREVYDLLFSHDKSPIGEIKRVVSDLSFTFPRDDPGMERIYDPSLGGGVTLDIGIYSMYWPLGFLDKDCQLTFPDIAASANMADTGVDISTAVILKYNENNTLGIATCSGFFDNHSHGVVINGTKGRIEVDDSCVPSEYWVYDEKNEPLIHKRFNYNGRGMFFEADHVADCLARGLKESPLHTLSHTIRMAKILDTVRKQVGTIYPESLESTETSKTK</sequence>
<dbReference type="Proteomes" id="UP000290900">
    <property type="component" value="Unassembled WGS sequence"/>
</dbReference>
<keyword evidence="9" id="KW-1185">Reference proteome</keyword>
<dbReference type="Pfam" id="PF22725">
    <property type="entry name" value="GFO_IDH_MocA_C3"/>
    <property type="match status" value="1"/>
</dbReference>
<evidence type="ECO:0000256" key="4">
    <source>
        <dbReference type="ARBA" id="ARBA00042988"/>
    </source>
</evidence>
<dbReference type="GO" id="GO:0047837">
    <property type="term" value="F:D-xylose 1-dehydrogenase (NADP+) activity"/>
    <property type="evidence" value="ECO:0007669"/>
    <property type="project" value="UniProtKB-EC"/>
</dbReference>
<dbReference type="Gene3D" id="3.30.360.10">
    <property type="entry name" value="Dihydrodipicolinate Reductase, domain 2"/>
    <property type="match status" value="1"/>
</dbReference>
<evidence type="ECO:0000259" key="6">
    <source>
        <dbReference type="Pfam" id="PF01408"/>
    </source>
</evidence>
<dbReference type="PANTHER" id="PTHR22604:SF105">
    <property type="entry name" value="TRANS-1,2-DIHYDROBENZENE-1,2-DIOL DEHYDROGENASE"/>
    <property type="match status" value="1"/>
</dbReference>
<protein>
    <recommendedName>
        <fullName evidence="3">D-xylose 1-dehydrogenase (NADP(+), D-xylono-1,5-lactone-forming)</fullName>
        <ecNumber evidence="3">1.1.1.179</ecNumber>
    </recommendedName>
    <alternativeName>
        <fullName evidence="4">D-xylose-NADP dehydrogenase</fullName>
    </alternativeName>
</protein>
<dbReference type="EMBL" id="CAACVR010000056">
    <property type="protein sequence ID" value="VEU23658.1"/>
    <property type="molecule type" value="Genomic_DNA"/>
</dbReference>
<dbReference type="Gene3D" id="3.40.50.720">
    <property type="entry name" value="NAD(P)-binding Rossmann-like Domain"/>
    <property type="match status" value="1"/>
</dbReference>
<dbReference type="OrthoDB" id="2129491at2759"/>
<dbReference type="SUPFAM" id="SSF55347">
    <property type="entry name" value="Glyceraldehyde-3-phosphate dehydrogenase-like, C-terminal domain"/>
    <property type="match status" value="1"/>
</dbReference>
<keyword evidence="2" id="KW-0560">Oxidoreductase</keyword>
<gene>
    <name evidence="8" type="ORF">BRENAR_LOCUS4387</name>
</gene>
<comment type="similarity">
    <text evidence="1">Belongs to the Gfo/Idh/MocA family.</text>
</comment>
<reference evidence="8 9" key="1">
    <citation type="submission" date="2018-12" db="EMBL/GenBank/DDBJ databases">
        <authorList>
            <person name="Tiukova I."/>
            <person name="Dainat J."/>
        </authorList>
    </citation>
    <scope>NUCLEOTIDE SEQUENCE [LARGE SCALE GENOMIC DNA]</scope>
</reference>
<evidence type="ECO:0000259" key="7">
    <source>
        <dbReference type="Pfam" id="PF22725"/>
    </source>
</evidence>
<dbReference type="PANTHER" id="PTHR22604">
    <property type="entry name" value="OXIDOREDUCTASES"/>
    <property type="match status" value="1"/>
</dbReference>
<dbReference type="InterPro" id="IPR055170">
    <property type="entry name" value="GFO_IDH_MocA-like_dom"/>
</dbReference>
<dbReference type="InParanoid" id="A0A448YRX4"/>
<dbReference type="InterPro" id="IPR036291">
    <property type="entry name" value="NAD(P)-bd_dom_sf"/>
</dbReference>
<accession>A0A448YRX4</accession>
<name>A0A448YRX4_BRENA</name>
<evidence type="ECO:0000256" key="2">
    <source>
        <dbReference type="ARBA" id="ARBA00023002"/>
    </source>
</evidence>
<dbReference type="STRING" id="13370.A0A448YRX4"/>
<feature type="domain" description="GFO/IDH/MocA-like oxidoreductase" evidence="7">
    <location>
        <begin position="166"/>
        <end position="279"/>
    </location>
</feature>
<comment type="catalytic activity">
    <reaction evidence="5">
        <text>D-xylose + NADP(+) = D-xylono-1,5-lactone + NADPH + H(+)</text>
        <dbReference type="Rhea" id="RHEA:22000"/>
        <dbReference type="ChEBI" id="CHEBI:15378"/>
        <dbReference type="ChEBI" id="CHEBI:15867"/>
        <dbReference type="ChEBI" id="CHEBI:53455"/>
        <dbReference type="ChEBI" id="CHEBI:57783"/>
        <dbReference type="ChEBI" id="CHEBI:58349"/>
        <dbReference type="EC" id="1.1.1.179"/>
    </reaction>
</comment>
<proteinExistence type="inferred from homology"/>
<dbReference type="EC" id="1.1.1.179" evidence="3"/>
<feature type="domain" description="Gfo/Idh/MocA-like oxidoreductase N-terminal" evidence="6">
    <location>
        <begin position="5"/>
        <end position="142"/>
    </location>
</feature>
<evidence type="ECO:0000313" key="9">
    <source>
        <dbReference type="Proteomes" id="UP000290900"/>
    </source>
</evidence>
<evidence type="ECO:0000256" key="3">
    <source>
        <dbReference type="ARBA" id="ARBA00038984"/>
    </source>
</evidence>